<keyword evidence="9" id="KW-1185">Reference proteome</keyword>
<dbReference type="SUPFAM" id="SSF48264">
    <property type="entry name" value="Cytochrome P450"/>
    <property type="match status" value="1"/>
</dbReference>
<keyword evidence="2 7" id="KW-0349">Heme</keyword>
<dbReference type="PROSITE" id="PS00086">
    <property type="entry name" value="CYTOCHROME_P450"/>
    <property type="match status" value="1"/>
</dbReference>
<dbReference type="PRINTS" id="PR00463">
    <property type="entry name" value="EP450I"/>
</dbReference>
<keyword evidence="6 7" id="KW-0503">Monooxygenase</keyword>
<evidence type="ECO:0000256" key="6">
    <source>
        <dbReference type="ARBA" id="ARBA00023033"/>
    </source>
</evidence>
<comment type="similarity">
    <text evidence="1 7">Belongs to the cytochrome P450 family.</text>
</comment>
<evidence type="ECO:0000256" key="7">
    <source>
        <dbReference type="RuleBase" id="RU000461"/>
    </source>
</evidence>
<evidence type="ECO:0000313" key="8">
    <source>
        <dbReference type="EMBL" id="WNG46908.1"/>
    </source>
</evidence>
<evidence type="ECO:0000256" key="1">
    <source>
        <dbReference type="ARBA" id="ARBA00010617"/>
    </source>
</evidence>
<dbReference type="PANTHER" id="PTHR24291:SF50">
    <property type="entry name" value="BIFUNCTIONAL ALBAFLAVENONE MONOOXYGENASE_TERPENE SYNTHASE"/>
    <property type="match status" value="1"/>
</dbReference>
<gene>
    <name evidence="8" type="ORF">F0U60_24355</name>
</gene>
<evidence type="ECO:0000256" key="2">
    <source>
        <dbReference type="ARBA" id="ARBA00022617"/>
    </source>
</evidence>
<organism evidence="8 9">
    <name type="scientific">Archangium minus</name>
    <dbReference type="NCBI Taxonomy" id="83450"/>
    <lineage>
        <taxon>Bacteria</taxon>
        <taxon>Pseudomonadati</taxon>
        <taxon>Myxococcota</taxon>
        <taxon>Myxococcia</taxon>
        <taxon>Myxococcales</taxon>
        <taxon>Cystobacterineae</taxon>
        <taxon>Archangiaceae</taxon>
        <taxon>Archangium</taxon>
    </lineage>
</organism>
<dbReference type="PRINTS" id="PR00385">
    <property type="entry name" value="P450"/>
</dbReference>
<dbReference type="RefSeq" id="WP_395823771.1">
    <property type="nucleotide sequence ID" value="NZ_CP043494.1"/>
</dbReference>
<dbReference type="InterPro" id="IPR017972">
    <property type="entry name" value="Cyt_P450_CS"/>
</dbReference>
<evidence type="ECO:0000256" key="3">
    <source>
        <dbReference type="ARBA" id="ARBA00022723"/>
    </source>
</evidence>
<name>A0ABY9WTG4_9BACT</name>
<sequence>MLPPGPGLPSPLQMSLYMADPLSFLRKQRKRHGDTFTLRMSGMGEFVFVSAPEDIKRIFNAPPDALHAGEGNDVILPLVGSSSLVMQDGAEHIRLRRLLLPPFQGERLNTYAGPMREVAHASLEQWPVGKPFPLLPRMMSLTIEILLRSVFGIEGQEELALFARRFPRLVDSIASPLYLLPALSGVDVFQKVPWLRASKMKREVDEALYALIAHRRAQPADPRRQDMLSLLLESRDEAGQPLTDRELRDALFTVIVAGYETTAIGMCFTVERLLCTPEALARVHEELERVVGGEEIQAEHLGQLEYLDAVIKEALRLRPVVPLVSRRTKVPFELSKYTLPPETMLVPGIALTHLREDLYPEPDRFLPERFLGKKPDPYAWLPFGGGSRRCLGMALSLFEMKVVLATVLRRAKLRMASKRPIHMVRRSIMFAPSGGMPVVLDEVRPRSSQPQKQVA</sequence>
<keyword evidence="5 7" id="KW-0408">Iron</keyword>
<dbReference type="Pfam" id="PF00067">
    <property type="entry name" value="p450"/>
    <property type="match status" value="1"/>
</dbReference>
<accession>A0ABY9WTG4</accession>
<keyword evidence="3 7" id="KW-0479">Metal-binding</keyword>
<dbReference type="Proteomes" id="UP001611383">
    <property type="component" value="Chromosome"/>
</dbReference>
<dbReference type="InterPro" id="IPR050196">
    <property type="entry name" value="Cytochrome_P450_Monoox"/>
</dbReference>
<evidence type="ECO:0000313" key="9">
    <source>
        <dbReference type="Proteomes" id="UP001611383"/>
    </source>
</evidence>
<dbReference type="Gene3D" id="1.10.630.10">
    <property type="entry name" value="Cytochrome P450"/>
    <property type="match status" value="1"/>
</dbReference>
<protein>
    <submittedName>
        <fullName evidence="8">Cytochrome P450</fullName>
    </submittedName>
</protein>
<evidence type="ECO:0000256" key="4">
    <source>
        <dbReference type="ARBA" id="ARBA00023002"/>
    </source>
</evidence>
<dbReference type="EMBL" id="CP043494">
    <property type="protein sequence ID" value="WNG46908.1"/>
    <property type="molecule type" value="Genomic_DNA"/>
</dbReference>
<dbReference type="PANTHER" id="PTHR24291">
    <property type="entry name" value="CYTOCHROME P450 FAMILY 4"/>
    <property type="match status" value="1"/>
</dbReference>
<dbReference type="InterPro" id="IPR036396">
    <property type="entry name" value="Cyt_P450_sf"/>
</dbReference>
<evidence type="ECO:0000256" key="5">
    <source>
        <dbReference type="ARBA" id="ARBA00023004"/>
    </source>
</evidence>
<keyword evidence="4 7" id="KW-0560">Oxidoreductase</keyword>
<dbReference type="CDD" id="cd11053">
    <property type="entry name" value="CYP110-like"/>
    <property type="match status" value="1"/>
</dbReference>
<dbReference type="InterPro" id="IPR002401">
    <property type="entry name" value="Cyt_P450_E_grp-I"/>
</dbReference>
<reference evidence="8 9" key="1">
    <citation type="submission" date="2019-08" db="EMBL/GenBank/DDBJ databases">
        <title>Archangium and Cystobacter genomes.</title>
        <authorList>
            <person name="Chen I.-C.K."/>
            <person name="Wielgoss S."/>
        </authorList>
    </citation>
    <scope>NUCLEOTIDE SEQUENCE [LARGE SCALE GENOMIC DNA]</scope>
    <source>
        <strain evidence="8 9">Cbm 6</strain>
    </source>
</reference>
<proteinExistence type="inferred from homology"/>
<dbReference type="InterPro" id="IPR001128">
    <property type="entry name" value="Cyt_P450"/>
</dbReference>